<reference evidence="2" key="2">
    <citation type="journal article" date="2021" name="Syst. Appl. Microbiol.">
        <title>Roseomonas hellenica sp. nov., isolated from roots of wild-growing Alkanna tinctoria.</title>
        <authorList>
            <person name="Rat A."/>
            <person name="Naranjo H.D."/>
            <person name="Lebbe L."/>
            <person name="Cnockaert M."/>
            <person name="Krigas N."/>
            <person name="Grigoriadou K."/>
            <person name="Maloupa E."/>
            <person name="Willems A."/>
        </authorList>
    </citation>
    <scope>NUCLEOTIDE SEQUENCE</scope>
    <source>
        <strain evidence="2">LMG 31228</strain>
    </source>
</reference>
<name>A0A9X9XGD3_9PROT</name>
<keyword evidence="1" id="KW-1133">Transmembrane helix</keyword>
<feature type="transmembrane region" description="Helical" evidence="1">
    <location>
        <begin position="110"/>
        <end position="127"/>
    </location>
</feature>
<comment type="caution">
    <text evidence="2">The sequence shown here is derived from an EMBL/GenBank/DDBJ whole genome shotgun (WGS) entry which is preliminary data.</text>
</comment>
<keyword evidence="1" id="KW-0472">Membrane</keyword>
<proteinExistence type="predicted"/>
<feature type="transmembrane region" description="Helical" evidence="1">
    <location>
        <begin position="41"/>
        <end position="61"/>
    </location>
</feature>
<keyword evidence="3" id="KW-1185">Reference proteome</keyword>
<protein>
    <submittedName>
        <fullName evidence="2">Uncharacterized protein</fullName>
    </submittedName>
</protein>
<reference evidence="2" key="1">
    <citation type="submission" date="2020-01" db="EMBL/GenBank/DDBJ databases">
        <authorList>
            <person name="Rat A."/>
        </authorList>
    </citation>
    <scope>NUCLEOTIDE SEQUENCE</scope>
    <source>
        <strain evidence="2">LMG 31228</strain>
    </source>
</reference>
<evidence type="ECO:0000313" key="3">
    <source>
        <dbReference type="Proteomes" id="UP001138709"/>
    </source>
</evidence>
<evidence type="ECO:0000313" key="2">
    <source>
        <dbReference type="EMBL" id="MBR0682769.1"/>
    </source>
</evidence>
<dbReference type="EMBL" id="JAAEDL010000022">
    <property type="protein sequence ID" value="MBR0682769.1"/>
    <property type="molecule type" value="Genomic_DNA"/>
</dbReference>
<organism evidence="2 3">
    <name type="scientific">Neoroseomonas eburnea</name>
    <dbReference type="NCBI Taxonomy" id="1346889"/>
    <lineage>
        <taxon>Bacteria</taxon>
        <taxon>Pseudomonadati</taxon>
        <taxon>Pseudomonadota</taxon>
        <taxon>Alphaproteobacteria</taxon>
        <taxon>Acetobacterales</taxon>
        <taxon>Acetobacteraceae</taxon>
        <taxon>Neoroseomonas</taxon>
    </lineage>
</organism>
<accession>A0A9X9XGD3</accession>
<sequence length="132" mass="13666">MKTVLGIGLSVVLLLLARAIGRATSGTLYRLSSGYPQAEDWMWIAALGLPAGAVIAAFLSARRVTAEEGRAEYDTAKLARGLLAIGGAALAVGALFAISSDRYDTTRDLGLVLGVIGACLAAVAWYLRGLEA</sequence>
<dbReference type="RefSeq" id="WP_211848306.1">
    <property type="nucleotide sequence ID" value="NZ_JAAEDL010000022.1"/>
</dbReference>
<feature type="transmembrane region" description="Helical" evidence="1">
    <location>
        <begin position="81"/>
        <end position="98"/>
    </location>
</feature>
<dbReference type="AlphaFoldDB" id="A0A9X9XGD3"/>
<keyword evidence="1" id="KW-0812">Transmembrane</keyword>
<dbReference type="Proteomes" id="UP001138709">
    <property type="component" value="Unassembled WGS sequence"/>
</dbReference>
<evidence type="ECO:0000256" key="1">
    <source>
        <dbReference type="SAM" id="Phobius"/>
    </source>
</evidence>
<gene>
    <name evidence="2" type="ORF">GXW74_19915</name>
</gene>